<accession>A0AB35RWJ5</accession>
<evidence type="ECO:0000313" key="1">
    <source>
        <dbReference type="EMBL" id="MDV2863289.1"/>
    </source>
</evidence>
<keyword evidence="2" id="KW-1185">Reference proteome</keyword>
<evidence type="ECO:0000313" key="2">
    <source>
        <dbReference type="Proteomes" id="UP001286589"/>
    </source>
</evidence>
<comment type="caution">
    <text evidence="1">The sequence shown here is derived from an EMBL/GenBank/DDBJ whole genome shotgun (WGS) entry which is preliminary data.</text>
</comment>
<dbReference type="Proteomes" id="UP001286589">
    <property type="component" value="Unassembled WGS sequence"/>
</dbReference>
<sequence>MTSFRECYLYMRNMNAAHRTINMAAVYSTDNYPVTTTVAATIY</sequence>
<dbReference type="EMBL" id="JAWJAC010000006">
    <property type="protein sequence ID" value="MDV2863289.1"/>
    <property type="molecule type" value="Genomic_DNA"/>
</dbReference>
<proteinExistence type="predicted"/>
<dbReference type="RefSeq" id="WP_267501230.1">
    <property type="nucleotide sequence ID" value="NZ_JAWJAC010000006.1"/>
</dbReference>
<protein>
    <submittedName>
        <fullName evidence="1">Uncharacterized protein</fullName>
    </submittedName>
</protein>
<dbReference type="AlphaFoldDB" id="A0AB35RWJ5"/>
<reference evidence="1 2" key="1">
    <citation type="submission" date="2023-10" db="EMBL/GenBank/DDBJ databases">
        <title>Phytobacter spp. The emergence of a new genus of hospital-origin enterobacteria encoding carbapenemases in Argentina.</title>
        <authorList>
            <person name="Vay C."/>
            <person name="Almuzara M."/>
            <person name="Traglia G.M."/>
            <person name="Campos J."/>
        </authorList>
    </citation>
    <scope>NUCLEOTIDE SEQUENCE [LARGE SCALE GENOMIC DNA]</scope>
    <source>
        <strain evidence="1 2">CVMA36</strain>
    </source>
</reference>
<gene>
    <name evidence="1" type="ORF">R0H02_12530</name>
</gene>
<organism evidence="1 2">
    <name type="scientific">Phytobacter ursingii</name>
    <dbReference type="NCBI Taxonomy" id="1972431"/>
    <lineage>
        <taxon>Bacteria</taxon>
        <taxon>Pseudomonadati</taxon>
        <taxon>Pseudomonadota</taxon>
        <taxon>Gammaproteobacteria</taxon>
        <taxon>Enterobacterales</taxon>
        <taxon>Enterobacteriaceae</taxon>
        <taxon>Phytobacter</taxon>
    </lineage>
</organism>
<name>A0AB35RWJ5_9ENTR</name>